<dbReference type="SUPFAM" id="SSF48317">
    <property type="entry name" value="Acid phosphatase/Vanadium-dependent haloperoxidase"/>
    <property type="match status" value="1"/>
</dbReference>
<dbReference type="Gene3D" id="1.20.144.10">
    <property type="entry name" value="Phosphatidic acid phosphatase type 2/haloperoxidase"/>
    <property type="match status" value="1"/>
</dbReference>
<evidence type="ECO:0000313" key="4">
    <source>
        <dbReference type="Proteomes" id="UP001501436"/>
    </source>
</evidence>
<feature type="transmembrane region" description="Helical" evidence="1">
    <location>
        <begin position="150"/>
        <end position="171"/>
    </location>
</feature>
<name>A0ABP9FXQ6_9SPHI</name>
<evidence type="ECO:0000313" key="3">
    <source>
        <dbReference type="EMBL" id="GAA4920686.1"/>
    </source>
</evidence>
<dbReference type="RefSeq" id="WP_345331605.1">
    <property type="nucleotide sequence ID" value="NZ_BAABJI010000002.1"/>
</dbReference>
<dbReference type="SMART" id="SM00014">
    <property type="entry name" value="acidPPc"/>
    <property type="match status" value="1"/>
</dbReference>
<gene>
    <name evidence="3" type="ORF">GCM10023313_25580</name>
</gene>
<dbReference type="InterPro" id="IPR036938">
    <property type="entry name" value="PAP2/HPO_sf"/>
</dbReference>
<sequence>MAIFALAKIGANNNLMPEQLLQLDRHLFYFINHDLSNPFFDWLMPLLRNARFWIPLYIFIIGFCIYKYRKVGIIIVLMLAASAGVADFVSASIIKPAIQRVRPCRDPVTAEKDIPRVRCGSGYSFPSTHASDHFAMAAFISMVFSRRWRWIWWVSMLWAASICFAQVYVSVHFPIDVMGGALFGLIVGFGIAQLFKKFQPGF</sequence>
<evidence type="ECO:0000259" key="2">
    <source>
        <dbReference type="SMART" id="SM00014"/>
    </source>
</evidence>
<organism evidence="3 4">
    <name type="scientific">Mucilaginibacter defluvii</name>
    <dbReference type="NCBI Taxonomy" id="1196019"/>
    <lineage>
        <taxon>Bacteria</taxon>
        <taxon>Pseudomonadati</taxon>
        <taxon>Bacteroidota</taxon>
        <taxon>Sphingobacteriia</taxon>
        <taxon>Sphingobacteriales</taxon>
        <taxon>Sphingobacteriaceae</taxon>
        <taxon>Mucilaginibacter</taxon>
    </lineage>
</organism>
<keyword evidence="1" id="KW-1133">Transmembrane helix</keyword>
<feature type="transmembrane region" description="Helical" evidence="1">
    <location>
        <begin position="177"/>
        <end position="195"/>
    </location>
</feature>
<dbReference type="PANTHER" id="PTHR14969">
    <property type="entry name" value="SPHINGOSINE-1-PHOSPHATE PHOSPHOHYDROLASE"/>
    <property type="match status" value="1"/>
</dbReference>
<reference evidence="4" key="1">
    <citation type="journal article" date="2019" name="Int. J. Syst. Evol. Microbiol.">
        <title>The Global Catalogue of Microorganisms (GCM) 10K type strain sequencing project: providing services to taxonomists for standard genome sequencing and annotation.</title>
        <authorList>
            <consortium name="The Broad Institute Genomics Platform"/>
            <consortium name="The Broad Institute Genome Sequencing Center for Infectious Disease"/>
            <person name="Wu L."/>
            <person name="Ma J."/>
        </authorList>
    </citation>
    <scope>NUCLEOTIDE SEQUENCE [LARGE SCALE GENOMIC DNA]</scope>
    <source>
        <strain evidence="4">JCM 18283</strain>
    </source>
</reference>
<dbReference type="Proteomes" id="UP001501436">
    <property type="component" value="Unassembled WGS sequence"/>
</dbReference>
<keyword evidence="4" id="KW-1185">Reference proteome</keyword>
<dbReference type="EMBL" id="BAABJI010000002">
    <property type="protein sequence ID" value="GAA4920686.1"/>
    <property type="molecule type" value="Genomic_DNA"/>
</dbReference>
<protein>
    <submittedName>
        <fullName evidence="3">Phosphatase PAP2 family protein</fullName>
    </submittedName>
</protein>
<comment type="caution">
    <text evidence="3">The sequence shown here is derived from an EMBL/GenBank/DDBJ whole genome shotgun (WGS) entry which is preliminary data.</text>
</comment>
<feature type="transmembrane region" description="Helical" evidence="1">
    <location>
        <begin position="52"/>
        <end position="68"/>
    </location>
</feature>
<evidence type="ECO:0000256" key="1">
    <source>
        <dbReference type="SAM" id="Phobius"/>
    </source>
</evidence>
<dbReference type="PANTHER" id="PTHR14969:SF13">
    <property type="entry name" value="AT30094P"/>
    <property type="match status" value="1"/>
</dbReference>
<dbReference type="Pfam" id="PF01569">
    <property type="entry name" value="PAP2"/>
    <property type="match status" value="1"/>
</dbReference>
<feature type="domain" description="Phosphatidic acid phosphatase type 2/haloperoxidase" evidence="2">
    <location>
        <begin position="76"/>
        <end position="192"/>
    </location>
</feature>
<feature type="transmembrane region" description="Helical" evidence="1">
    <location>
        <begin position="74"/>
        <end position="94"/>
    </location>
</feature>
<keyword evidence="1" id="KW-0472">Membrane</keyword>
<dbReference type="InterPro" id="IPR000326">
    <property type="entry name" value="PAP2/HPO"/>
</dbReference>
<keyword evidence="1" id="KW-0812">Transmembrane</keyword>
<accession>A0ABP9FXQ6</accession>
<proteinExistence type="predicted"/>